<protein>
    <submittedName>
        <fullName evidence="3">DUF6020 family protein</fullName>
    </submittedName>
</protein>
<gene>
    <name evidence="3" type="ORF">QUW28_09255</name>
</gene>
<feature type="transmembrane region" description="Helical" evidence="1">
    <location>
        <begin position="131"/>
        <end position="149"/>
    </location>
</feature>
<feature type="transmembrane region" description="Helical" evidence="1">
    <location>
        <begin position="64"/>
        <end position="82"/>
    </location>
</feature>
<proteinExistence type="predicted"/>
<comment type="caution">
    <text evidence="3">The sequence shown here is derived from an EMBL/GenBank/DDBJ whole genome shotgun (WGS) entry which is preliminary data.</text>
</comment>
<feature type="transmembrane region" description="Helical" evidence="1">
    <location>
        <begin position="183"/>
        <end position="206"/>
    </location>
</feature>
<feature type="transmembrane region" description="Helical" evidence="1">
    <location>
        <begin position="296"/>
        <end position="317"/>
    </location>
</feature>
<reference evidence="3 4" key="2">
    <citation type="submission" date="2023-06" db="EMBL/GenBank/DDBJ databases">
        <authorList>
            <person name="Zeman M."/>
            <person name="Kubasova T."/>
            <person name="Jahodarova E."/>
            <person name="Nykrynova M."/>
            <person name="Rychlik I."/>
        </authorList>
    </citation>
    <scope>NUCLEOTIDE SEQUENCE [LARGE SCALE GENOMIC DNA]</scope>
    <source>
        <strain evidence="3 4">154_Feed</strain>
    </source>
</reference>
<keyword evidence="1" id="KW-0812">Transmembrane</keyword>
<dbReference type="RefSeq" id="WP_289545880.1">
    <property type="nucleotide sequence ID" value="NZ_JAUDDZ010000016.1"/>
</dbReference>
<organism evidence="3 4">
    <name type="scientific">Enorma phocaeensis</name>
    <dbReference type="NCBI Taxonomy" id="1871019"/>
    <lineage>
        <taxon>Bacteria</taxon>
        <taxon>Bacillati</taxon>
        <taxon>Actinomycetota</taxon>
        <taxon>Coriobacteriia</taxon>
        <taxon>Coriobacteriales</taxon>
        <taxon>Coriobacteriaceae</taxon>
        <taxon>Enorma</taxon>
    </lineage>
</organism>
<feature type="transmembrane region" description="Helical" evidence="1">
    <location>
        <begin position="434"/>
        <end position="451"/>
    </location>
</feature>
<dbReference type="Pfam" id="PF19484">
    <property type="entry name" value="DUF6020"/>
    <property type="match status" value="2"/>
</dbReference>
<accession>A0ABT7VBA6</accession>
<evidence type="ECO:0000256" key="1">
    <source>
        <dbReference type="SAM" id="Phobius"/>
    </source>
</evidence>
<feature type="transmembrane region" description="Helical" evidence="1">
    <location>
        <begin position="679"/>
        <end position="701"/>
    </location>
</feature>
<evidence type="ECO:0000313" key="3">
    <source>
        <dbReference type="EMBL" id="MDM8275674.1"/>
    </source>
</evidence>
<keyword evidence="4" id="KW-1185">Reference proteome</keyword>
<evidence type="ECO:0000256" key="2">
    <source>
        <dbReference type="SAM" id="SignalP"/>
    </source>
</evidence>
<dbReference type="EMBL" id="JAUDDZ010000016">
    <property type="protein sequence ID" value="MDM8275674.1"/>
    <property type="molecule type" value="Genomic_DNA"/>
</dbReference>
<feature type="transmembrane region" description="Helical" evidence="1">
    <location>
        <begin position="735"/>
        <end position="758"/>
    </location>
</feature>
<name>A0ABT7VBA6_9ACTN</name>
<keyword evidence="1" id="KW-1133">Transmembrane helix</keyword>
<feature type="transmembrane region" description="Helical" evidence="1">
    <location>
        <begin position="94"/>
        <end position="111"/>
    </location>
</feature>
<keyword evidence="2" id="KW-0732">Signal</keyword>
<feature type="transmembrane region" description="Helical" evidence="1">
    <location>
        <begin position="708"/>
        <end position="729"/>
    </location>
</feature>
<keyword evidence="1" id="KW-0472">Membrane</keyword>
<dbReference type="Proteomes" id="UP001529421">
    <property type="component" value="Unassembled WGS sequence"/>
</dbReference>
<feature type="transmembrane region" description="Helical" evidence="1">
    <location>
        <begin position="267"/>
        <end position="289"/>
    </location>
</feature>
<feature type="transmembrane region" description="Helical" evidence="1">
    <location>
        <begin position="483"/>
        <end position="501"/>
    </location>
</feature>
<evidence type="ECO:0000313" key="4">
    <source>
        <dbReference type="Proteomes" id="UP001529421"/>
    </source>
</evidence>
<feature type="transmembrane region" description="Helical" evidence="1">
    <location>
        <begin position="323"/>
        <end position="341"/>
    </location>
</feature>
<sequence>MAEKRRYPLAQTVASFALAILCTAALSMDATAVTHADIMDIDPTASGALYICYEVLLSFAGHDGAIPLLALAILLTFPVRYVFFGKRDSWRPSVVLPSVFFALCMVFGRSYDLTDSAQLAIGGISRVIESLISGAGFALLAHTAIYLVFEGFDWLGEHRVPFSESRYGRVWQVLDTLLNRHPFVFPLLLILVCWAPTFIGSAPGVFMGDTGAQIRQWFNLPNGTSDYLNLINPDVLLNGHHPVAHTALLGGCVQLGMALFGDENLGVLMYTTLQFALSAMAIAYAVGSLRRLGVNLLVRAMALGFFAFMPLFSNYAVLITKDVLFADAFLVLVIQTVKLLVPGGMAWRTLLETAALKVRGPFAPKVYEPLPAPVAEAALDASASEEGHAALEGGLSFRGFAALMYSGVVVPFTARDWFLLAAAALGCTFLRNGGIVFPLASCALVAAFCLFDARRLAGFSALPGRPVASSADIRARGTHLRRAAAGALAVLLVTAGAQLVFSKVVMPACDITPGSRREALSIPFQQTARFVQKHDGANAGIEGGSSDGLVTEEERAAIDAVLDYSTLASRYDPDKSDNVKNEFNEDATSEDLAAYFRVWFEMFFKDPACYVSAFANNYFGYFYPSTKDAWMYTTSSSAEVESREINRRYFTFHRMESPVVAACDSAVNLYRTAVQRIPLLSLTLSSSSYVWVLLLISVYLLRGRQWRTLAALVPLWGVLAVCLIGPCNGSTYMRYLYPIILALPCMVAVALTGARPLWRPARSDVRGR</sequence>
<feature type="transmembrane region" description="Helical" evidence="1">
    <location>
        <begin position="395"/>
        <end position="414"/>
    </location>
</feature>
<reference evidence="4" key="1">
    <citation type="submission" date="2023-06" db="EMBL/GenBank/DDBJ databases">
        <title>Identification and characterization of horizontal gene transfer across gut microbiota members of farm animals based on homology search.</title>
        <authorList>
            <person name="Zeman M."/>
            <person name="Kubasova T."/>
            <person name="Jahodarova E."/>
            <person name="Nykrynova M."/>
            <person name="Rychlik I."/>
        </authorList>
    </citation>
    <scope>NUCLEOTIDE SEQUENCE [LARGE SCALE GENOMIC DNA]</scope>
    <source>
        <strain evidence="4">154_Feed</strain>
    </source>
</reference>
<feature type="chain" id="PRO_5046509082" evidence="2">
    <location>
        <begin position="33"/>
        <end position="768"/>
    </location>
</feature>
<feature type="signal peptide" evidence="2">
    <location>
        <begin position="1"/>
        <end position="32"/>
    </location>
</feature>
<dbReference type="InterPro" id="IPR046062">
    <property type="entry name" value="DUF6020"/>
</dbReference>